<proteinExistence type="predicted"/>
<protein>
    <recommendedName>
        <fullName evidence="2">Coiled-coil domain-containing protein 102A</fullName>
    </recommendedName>
</protein>
<name>A0A9W9YS53_9CNID</name>
<feature type="compositionally biased region" description="Basic and acidic residues" evidence="3">
    <location>
        <begin position="267"/>
        <end position="287"/>
    </location>
</feature>
<dbReference type="SUPFAM" id="SSF57997">
    <property type="entry name" value="Tropomyosin"/>
    <property type="match status" value="1"/>
</dbReference>
<keyword evidence="1" id="KW-0175">Coiled coil</keyword>
<dbReference type="PANTHER" id="PTHR46292">
    <property type="entry name" value="COILED-COIL DOMAIN-CONTAINING PROTEIN 102A"/>
    <property type="match status" value="1"/>
</dbReference>
<comment type="caution">
    <text evidence="5">The sequence shown here is derived from an EMBL/GenBank/DDBJ whole genome shotgun (WGS) entry which is preliminary data.</text>
</comment>
<dbReference type="Proteomes" id="UP001163046">
    <property type="component" value="Unassembled WGS sequence"/>
</dbReference>
<dbReference type="SUPFAM" id="SSF90257">
    <property type="entry name" value="Myosin rod fragments"/>
    <property type="match status" value="1"/>
</dbReference>
<dbReference type="GO" id="GO:0016459">
    <property type="term" value="C:myosin complex"/>
    <property type="evidence" value="ECO:0007669"/>
    <property type="project" value="InterPro"/>
</dbReference>
<evidence type="ECO:0000259" key="4">
    <source>
        <dbReference type="Pfam" id="PF01576"/>
    </source>
</evidence>
<dbReference type="AlphaFoldDB" id="A0A9W9YS53"/>
<evidence type="ECO:0000256" key="2">
    <source>
        <dbReference type="ARBA" id="ARBA00040149"/>
    </source>
</evidence>
<keyword evidence="6" id="KW-1185">Reference proteome</keyword>
<feature type="region of interest" description="Disordered" evidence="3">
    <location>
        <begin position="250"/>
        <end position="327"/>
    </location>
</feature>
<dbReference type="Pfam" id="PF01576">
    <property type="entry name" value="Myosin_tail_1"/>
    <property type="match status" value="1"/>
</dbReference>
<evidence type="ECO:0000313" key="6">
    <source>
        <dbReference type="Proteomes" id="UP001163046"/>
    </source>
</evidence>
<feature type="compositionally biased region" description="Low complexity" evidence="3">
    <location>
        <begin position="1"/>
        <end position="13"/>
    </location>
</feature>
<feature type="region of interest" description="Disordered" evidence="3">
    <location>
        <begin position="1"/>
        <end position="69"/>
    </location>
</feature>
<evidence type="ECO:0000313" key="5">
    <source>
        <dbReference type="EMBL" id="KAJ7360470.1"/>
    </source>
</evidence>
<gene>
    <name evidence="5" type="ORF">OS493_015571</name>
</gene>
<sequence>MNVNSNVQVQAVNPTRHESLQNEFYEEQGEDANGFERSHSVPADERKKSRPSSRKQKSQGEKHVDVESSQQFALMRMKLEQTEKLLCEERSTKQNLLEEIDGLQSDYTSLKLKNEELKVSHQDYSQEIERLQAENTQEWSKREKLESDKLVLERENKKLRLQIEDLSSELSDSSKSSKGLLSADVKQLQTQLDEKNREQQELKYAYNKVRKQLQEKAEELSHSRKRVEQHENEVRKLRTRVEELKVDLSKAEDELDSQTSSLRKLQRNLDEQTERADSYKVQMEHLNSRLRVGGGAAGPALNPRYKPGRKSSMQLSSDESEEEPSFE</sequence>
<accession>A0A9W9YS53</accession>
<evidence type="ECO:0000256" key="1">
    <source>
        <dbReference type="ARBA" id="ARBA00023054"/>
    </source>
</evidence>
<evidence type="ECO:0000256" key="3">
    <source>
        <dbReference type="SAM" id="MobiDB-lite"/>
    </source>
</evidence>
<dbReference type="InterPro" id="IPR002928">
    <property type="entry name" value="Myosin_tail"/>
</dbReference>
<feature type="compositionally biased region" description="Basic residues" evidence="3">
    <location>
        <begin position="48"/>
        <end position="57"/>
    </location>
</feature>
<dbReference type="Gene3D" id="6.10.250.2420">
    <property type="match status" value="1"/>
</dbReference>
<feature type="domain" description="Myosin tail" evidence="4">
    <location>
        <begin position="92"/>
        <end position="290"/>
    </location>
</feature>
<dbReference type="EMBL" id="MU827309">
    <property type="protein sequence ID" value="KAJ7360470.1"/>
    <property type="molecule type" value="Genomic_DNA"/>
</dbReference>
<reference evidence="5" key="1">
    <citation type="submission" date="2023-01" db="EMBL/GenBank/DDBJ databases">
        <title>Genome assembly of the deep-sea coral Lophelia pertusa.</title>
        <authorList>
            <person name="Herrera S."/>
            <person name="Cordes E."/>
        </authorList>
    </citation>
    <scope>NUCLEOTIDE SEQUENCE</scope>
    <source>
        <strain evidence="5">USNM1676648</strain>
        <tissue evidence="5">Polyp</tissue>
    </source>
</reference>
<feature type="compositionally biased region" description="Basic and acidic residues" evidence="3">
    <location>
        <begin position="34"/>
        <end position="47"/>
    </location>
</feature>
<dbReference type="PANTHER" id="PTHR46292:SF1">
    <property type="entry name" value="COILED-COIL DOMAIN-CONTAINING PROTEIN 102A"/>
    <property type="match status" value="1"/>
</dbReference>
<organism evidence="5 6">
    <name type="scientific">Desmophyllum pertusum</name>
    <dbReference type="NCBI Taxonomy" id="174260"/>
    <lineage>
        <taxon>Eukaryota</taxon>
        <taxon>Metazoa</taxon>
        <taxon>Cnidaria</taxon>
        <taxon>Anthozoa</taxon>
        <taxon>Hexacorallia</taxon>
        <taxon>Scleractinia</taxon>
        <taxon>Caryophylliina</taxon>
        <taxon>Caryophylliidae</taxon>
        <taxon>Desmophyllum</taxon>
    </lineage>
</organism>
<dbReference type="OrthoDB" id="5984396at2759"/>
<feature type="compositionally biased region" description="Acidic residues" evidence="3">
    <location>
        <begin position="318"/>
        <end position="327"/>
    </location>
</feature>